<evidence type="ECO:0000313" key="4">
    <source>
        <dbReference type="Proteomes" id="UP001562354"/>
    </source>
</evidence>
<proteinExistence type="inferred from homology"/>
<name>A0ABR3P9N6_9PEZI</name>
<dbReference type="SUPFAM" id="SSF56601">
    <property type="entry name" value="beta-lactamase/transpeptidase-like"/>
    <property type="match status" value="1"/>
</dbReference>
<dbReference type="EMBL" id="JBFMKM010000012">
    <property type="protein sequence ID" value="KAL1302440.1"/>
    <property type="molecule type" value="Genomic_DNA"/>
</dbReference>
<comment type="similarity">
    <text evidence="1">Belongs to the peptidase S12 family.</text>
</comment>
<dbReference type="InterPro" id="IPR012338">
    <property type="entry name" value="Beta-lactam/transpept-like"/>
</dbReference>
<sequence length="422" mass="46418">MAAMKLVSQERLSLFEAITSYLPPSLLTCITTPETAALLKHVTVKHLLSHTSGLTVHGLPGYDGPGLPDVDTILSGQAPTNTLQIRLAGFPGCRFAYSGGGYMILQMILELITSKCFADLMHELVFEPLQRTRSSYRTPGRGDNYASSYYTGYTKMESRFHIYPEQAAAGLWTTPSDLLKVVKALQDSVAPSSDTIAFWPRDMAKEMLTGISDGYGIGWNVSYKGDSAAGVPSAIQHSGDNHGFKCHLFGFLPESFEAKSDCGAKKKDTTLESSGVCVMTNSGQGYDVVCKIMHALAYIKGWPTLANEAQKNMVIVPFSCSQSEEIPYVKYEETWQDWTGRWAQEWSLVNVRGVPQMQFQNLPAVQLLPAAISATLQEGRPCFNFVAEGLDVMVKLGWRHDLRVIDVWHGGRGDITALERPS</sequence>
<dbReference type="Gene3D" id="3.40.710.10">
    <property type="entry name" value="DD-peptidase/beta-lactamase superfamily"/>
    <property type="match status" value="1"/>
</dbReference>
<dbReference type="GeneID" id="95976534"/>
<dbReference type="RefSeq" id="XP_069198716.1">
    <property type="nucleotide sequence ID" value="XM_069342212.1"/>
</dbReference>
<evidence type="ECO:0000259" key="2">
    <source>
        <dbReference type="Pfam" id="PF00144"/>
    </source>
</evidence>
<organism evidence="3 4">
    <name type="scientific">Neodothiora populina</name>
    <dbReference type="NCBI Taxonomy" id="2781224"/>
    <lineage>
        <taxon>Eukaryota</taxon>
        <taxon>Fungi</taxon>
        <taxon>Dikarya</taxon>
        <taxon>Ascomycota</taxon>
        <taxon>Pezizomycotina</taxon>
        <taxon>Dothideomycetes</taxon>
        <taxon>Dothideomycetidae</taxon>
        <taxon>Dothideales</taxon>
        <taxon>Dothioraceae</taxon>
        <taxon>Neodothiora</taxon>
    </lineage>
</organism>
<evidence type="ECO:0000313" key="3">
    <source>
        <dbReference type="EMBL" id="KAL1302440.1"/>
    </source>
</evidence>
<keyword evidence="4" id="KW-1185">Reference proteome</keyword>
<evidence type="ECO:0000256" key="1">
    <source>
        <dbReference type="ARBA" id="ARBA00038215"/>
    </source>
</evidence>
<reference evidence="3 4" key="1">
    <citation type="submission" date="2024-07" db="EMBL/GenBank/DDBJ databases">
        <title>Draft sequence of the Neodothiora populina.</title>
        <authorList>
            <person name="Drown D.D."/>
            <person name="Schuette U.S."/>
            <person name="Buechlein A.B."/>
            <person name="Rusch D.R."/>
            <person name="Winton L.W."/>
            <person name="Adams G.A."/>
        </authorList>
    </citation>
    <scope>NUCLEOTIDE SEQUENCE [LARGE SCALE GENOMIC DNA]</scope>
    <source>
        <strain evidence="3 4">CPC 39397</strain>
    </source>
</reference>
<dbReference type="Pfam" id="PF00144">
    <property type="entry name" value="Beta-lactamase"/>
    <property type="match status" value="1"/>
</dbReference>
<dbReference type="InterPro" id="IPR001466">
    <property type="entry name" value="Beta-lactam-related"/>
</dbReference>
<gene>
    <name evidence="3" type="ORF">AAFC00_002832</name>
</gene>
<protein>
    <recommendedName>
        <fullName evidence="2">Beta-lactamase-related domain-containing protein</fullName>
    </recommendedName>
</protein>
<feature type="domain" description="Beta-lactamase-related" evidence="2">
    <location>
        <begin position="2"/>
        <end position="284"/>
    </location>
</feature>
<comment type="caution">
    <text evidence="3">The sequence shown here is derived from an EMBL/GenBank/DDBJ whole genome shotgun (WGS) entry which is preliminary data.</text>
</comment>
<dbReference type="InterPro" id="IPR050491">
    <property type="entry name" value="AmpC-like"/>
</dbReference>
<dbReference type="Proteomes" id="UP001562354">
    <property type="component" value="Unassembled WGS sequence"/>
</dbReference>
<dbReference type="PANTHER" id="PTHR46825">
    <property type="entry name" value="D-ALANYL-D-ALANINE-CARBOXYPEPTIDASE/ENDOPEPTIDASE AMPH"/>
    <property type="match status" value="1"/>
</dbReference>
<accession>A0ABR3P9N6</accession>
<dbReference type="PANTHER" id="PTHR46825:SF9">
    <property type="entry name" value="BETA-LACTAMASE-RELATED DOMAIN-CONTAINING PROTEIN"/>
    <property type="match status" value="1"/>
</dbReference>